<dbReference type="Pfam" id="PF01494">
    <property type="entry name" value="FAD_binding_3"/>
    <property type="match status" value="1"/>
</dbReference>
<comment type="cofactor">
    <cofactor evidence="1">
        <name>FAD</name>
        <dbReference type="ChEBI" id="CHEBI:57692"/>
    </cofactor>
</comment>
<dbReference type="InterPro" id="IPR036188">
    <property type="entry name" value="FAD/NAD-bd_sf"/>
</dbReference>
<accession>A0ABR0TRU7</accession>
<dbReference type="PANTHER" id="PTHR43004:SF19">
    <property type="entry name" value="BINDING MONOOXYGENASE, PUTATIVE (JCVI)-RELATED"/>
    <property type="match status" value="1"/>
</dbReference>
<evidence type="ECO:0000313" key="6">
    <source>
        <dbReference type="EMBL" id="KAK6006606.1"/>
    </source>
</evidence>
<feature type="domain" description="FAD-binding" evidence="5">
    <location>
        <begin position="14"/>
        <end position="361"/>
    </location>
</feature>
<evidence type="ECO:0000259" key="5">
    <source>
        <dbReference type="Pfam" id="PF01494"/>
    </source>
</evidence>
<evidence type="ECO:0000256" key="4">
    <source>
        <dbReference type="ARBA" id="ARBA00023002"/>
    </source>
</evidence>
<keyword evidence="2" id="KW-0285">Flavoprotein</keyword>
<dbReference type="PRINTS" id="PR00420">
    <property type="entry name" value="RNGMNOXGNASE"/>
</dbReference>
<dbReference type="Proteomes" id="UP001341245">
    <property type="component" value="Unassembled WGS sequence"/>
</dbReference>
<keyword evidence="7" id="KW-1185">Reference proteome</keyword>
<sequence>MIAAHNPADDEDVDCPVLIVGAGPNGLLTAYLLSQLGVPSMMIERYNNRLAAPKAHELCPRSLEIFRHAGLDSNHIRRLGTCRDDAYWVNFLTKLSAGPIGKLPFERMDADVLEHTPEMVHNIAQPTIEAFVEARLPDNYDLRRNHSYVSSEEVDGIVHSTVEDRGSGSCYTIRSRFVIGCDGARSKVRNNLGIGLEGEDTYDTMMTIHFKAQLRPVVGKHLGMLNWVMDPEVSGFIIGYDLDEDQVLICNFDSKRMPTHLWTTEHAHKTVIAAIGKDIPIEVLSFRPWTFSRRVAKRYRAGNVFLVGDAAHCFPPTGGLGLNLGIADAHNLAWKIAAAHHGWAGETLLDSYELERRPIAQIYSKQAMKYGEKIFGLLKTMGTTDPDIEKSRQNLYRIVNDPTQQEAIFMGIEEQREHFSNLDMHIGYVYGNWRSPKDASKYTRKFVPGIRLPHTWVQPVTTRSILPPAIDVSYVKEFGADDVQARQYSTLDLCANDAFTIFIYSSKSCSFVDEVIELVASGSKSRIVPSKVVIVSEQLEDLKKTLEGRDWLRLSGLEEGRILIVRPDQHILCCVEEGTSSEDVAKEVLESL</sequence>
<dbReference type="InterPro" id="IPR050641">
    <property type="entry name" value="RIFMO-like"/>
</dbReference>
<dbReference type="SUPFAM" id="SSF51905">
    <property type="entry name" value="FAD/NAD(P)-binding domain"/>
    <property type="match status" value="1"/>
</dbReference>
<dbReference type="Gene3D" id="3.40.30.120">
    <property type="match status" value="1"/>
</dbReference>
<dbReference type="Gene3D" id="3.50.50.60">
    <property type="entry name" value="FAD/NAD(P)-binding domain"/>
    <property type="match status" value="1"/>
</dbReference>
<reference evidence="6 7" key="1">
    <citation type="submission" date="2023-11" db="EMBL/GenBank/DDBJ databases">
        <title>Draft genome sequence and annotation of the polyextremotolerant black yeast-like fungus Aureobasidium pullulans NRRL 62042.</title>
        <authorList>
            <person name="Dielentheis-Frenken M.R.E."/>
            <person name="Wibberg D."/>
            <person name="Blank L.M."/>
            <person name="Tiso T."/>
        </authorList>
    </citation>
    <scope>NUCLEOTIDE SEQUENCE [LARGE SCALE GENOMIC DNA]</scope>
    <source>
        <strain evidence="6 7">NRRL 62042</strain>
    </source>
</reference>
<protein>
    <recommendedName>
        <fullName evidence="5">FAD-binding domain-containing protein</fullName>
    </recommendedName>
</protein>
<dbReference type="InterPro" id="IPR002938">
    <property type="entry name" value="FAD-bd"/>
</dbReference>
<keyword evidence="4" id="KW-0560">Oxidoreductase</keyword>
<dbReference type="Gene3D" id="3.30.9.10">
    <property type="entry name" value="D-Amino Acid Oxidase, subunit A, domain 2"/>
    <property type="match status" value="1"/>
</dbReference>
<name>A0ABR0TRU7_AURPU</name>
<evidence type="ECO:0000256" key="3">
    <source>
        <dbReference type="ARBA" id="ARBA00022827"/>
    </source>
</evidence>
<keyword evidence="3" id="KW-0274">FAD</keyword>
<evidence type="ECO:0000256" key="1">
    <source>
        <dbReference type="ARBA" id="ARBA00001974"/>
    </source>
</evidence>
<organism evidence="6 7">
    <name type="scientific">Aureobasidium pullulans</name>
    <name type="common">Black yeast</name>
    <name type="synonym">Pullularia pullulans</name>
    <dbReference type="NCBI Taxonomy" id="5580"/>
    <lineage>
        <taxon>Eukaryota</taxon>
        <taxon>Fungi</taxon>
        <taxon>Dikarya</taxon>
        <taxon>Ascomycota</taxon>
        <taxon>Pezizomycotina</taxon>
        <taxon>Dothideomycetes</taxon>
        <taxon>Dothideomycetidae</taxon>
        <taxon>Dothideales</taxon>
        <taxon>Saccotheciaceae</taxon>
        <taxon>Aureobasidium</taxon>
    </lineage>
</organism>
<evidence type="ECO:0000256" key="2">
    <source>
        <dbReference type="ARBA" id="ARBA00022630"/>
    </source>
</evidence>
<dbReference type="EMBL" id="JASGXD010000004">
    <property type="protein sequence ID" value="KAK6006606.1"/>
    <property type="molecule type" value="Genomic_DNA"/>
</dbReference>
<proteinExistence type="predicted"/>
<evidence type="ECO:0000313" key="7">
    <source>
        <dbReference type="Proteomes" id="UP001341245"/>
    </source>
</evidence>
<gene>
    <name evidence="6" type="ORF">QM012_007016</name>
</gene>
<dbReference type="PANTHER" id="PTHR43004">
    <property type="entry name" value="TRK SYSTEM POTASSIUM UPTAKE PROTEIN"/>
    <property type="match status" value="1"/>
</dbReference>
<comment type="caution">
    <text evidence="6">The sequence shown here is derived from an EMBL/GenBank/DDBJ whole genome shotgun (WGS) entry which is preliminary data.</text>
</comment>